<protein>
    <recommendedName>
        <fullName evidence="4">DUF3021 domain-containing protein</fullName>
    </recommendedName>
</protein>
<reference evidence="2" key="2">
    <citation type="submission" date="2020-10" db="EMBL/GenBank/DDBJ databases">
        <title>Comparative genomics of the Acetobacterium genus.</title>
        <authorList>
            <person name="Marshall C."/>
            <person name="May H."/>
            <person name="Norman S."/>
        </authorList>
    </citation>
    <scope>NUCLEOTIDE SEQUENCE</scope>
    <source>
        <strain evidence="2">DER-2019</strain>
    </source>
</reference>
<sequence length="138" mass="15513">MIKDLKQSFFQVFAVTSVWITLLLTIFFNGQTIALSYLWNLIGISAIFALLFGVIYSGLWNYLTLKPITNILISSILNIVGGLTAVWLLSSEMFYLIAPWIPGMVILSITLHTIAFFVYAKMDAVKKAKELDDLIKNS</sequence>
<dbReference type="EMBL" id="WJBD01000020">
    <property type="protein sequence ID" value="MBC3889547.1"/>
    <property type="molecule type" value="Genomic_DNA"/>
</dbReference>
<keyword evidence="3" id="KW-1185">Reference proteome</keyword>
<keyword evidence="1" id="KW-0812">Transmembrane</keyword>
<feature type="transmembrane region" description="Helical" evidence="1">
    <location>
        <begin position="12"/>
        <end position="31"/>
    </location>
</feature>
<dbReference type="OrthoDB" id="2610916at2"/>
<evidence type="ECO:0000313" key="2">
    <source>
        <dbReference type="EMBL" id="MBC3889547.1"/>
    </source>
</evidence>
<keyword evidence="1" id="KW-1133">Transmembrane helix</keyword>
<name>A0A923HXR7_9FIRM</name>
<reference evidence="2" key="1">
    <citation type="submission" date="2019-10" db="EMBL/GenBank/DDBJ databases">
        <authorList>
            <person name="Ross D.E."/>
            <person name="Gulliver D."/>
        </authorList>
    </citation>
    <scope>NUCLEOTIDE SEQUENCE</scope>
    <source>
        <strain evidence="2">DER-2019</strain>
    </source>
</reference>
<comment type="caution">
    <text evidence="2">The sequence shown here is derived from an EMBL/GenBank/DDBJ whole genome shotgun (WGS) entry which is preliminary data.</text>
</comment>
<organism evidence="2 3">
    <name type="scientific">Acetobacterium paludosum</name>
    <dbReference type="NCBI Taxonomy" id="52693"/>
    <lineage>
        <taxon>Bacteria</taxon>
        <taxon>Bacillati</taxon>
        <taxon>Bacillota</taxon>
        <taxon>Clostridia</taxon>
        <taxon>Eubacteriales</taxon>
        <taxon>Eubacteriaceae</taxon>
        <taxon>Acetobacterium</taxon>
    </lineage>
</organism>
<feature type="transmembrane region" description="Helical" evidence="1">
    <location>
        <begin position="37"/>
        <end position="59"/>
    </location>
</feature>
<feature type="transmembrane region" description="Helical" evidence="1">
    <location>
        <begin position="71"/>
        <end position="90"/>
    </location>
</feature>
<evidence type="ECO:0000313" key="3">
    <source>
        <dbReference type="Proteomes" id="UP000616595"/>
    </source>
</evidence>
<dbReference type="AlphaFoldDB" id="A0A923HXR7"/>
<accession>A0A923HXR7</accession>
<feature type="transmembrane region" description="Helical" evidence="1">
    <location>
        <begin position="96"/>
        <end position="119"/>
    </location>
</feature>
<dbReference type="Proteomes" id="UP000616595">
    <property type="component" value="Unassembled WGS sequence"/>
</dbReference>
<evidence type="ECO:0000256" key="1">
    <source>
        <dbReference type="SAM" id="Phobius"/>
    </source>
</evidence>
<dbReference type="RefSeq" id="WP_148568377.1">
    <property type="nucleotide sequence ID" value="NZ_RXYA01000017.1"/>
</dbReference>
<proteinExistence type="predicted"/>
<evidence type="ECO:0008006" key="4">
    <source>
        <dbReference type="Google" id="ProtNLM"/>
    </source>
</evidence>
<keyword evidence="1" id="KW-0472">Membrane</keyword>
<gene>
    <name evidence="2" type="ORF">GH810_14635</name>
</gene>